<evidence type="ECO:0000256" key="2">
    <source>
        <dbReference type="SAM" id="SignalP"/>
    </source>
</evidence>
<comment type="similarity">
    <text evidence="1">Belongs to the YciI family.</text>
</comment>
<dbReference type="SUPFAM" id="SSF54909">
    <property type="entry name" value="Dimeric alpha+beta barrel"/>
    <property type="match status" value="1"/>
</dbReference>
<feature type="domain" description="YCII-related" evidence="3">
    <location>
        <begin position="47"/>
        <end position="122"/>
    </location>
</feature>
<evidence type="ECO:0000313" key="4">
    <source>
        <dbReference type="EMBL" id="MBD1364146.1"/>
    </source>
</evidence>
<proteinExistence type="inferred from homology"/>
<dbReference type="Pfam" id="PF03795">
    <property type="entry name" value="YCII"/>
    <property type="match status" value="1"/>
</dbReference>
<organism evidence="4 5">
    <name type="scientific">Mucilaginibacter pankratovii</name>
    <dbReference type="NCBI Taxonomy" id="2772110"/>
    <lineage>
        <taxon>Bacteria</taxon>
        <taxon>Pseudomonadati</taxon>
        <taxon>Bacteroidota</taxon>
        <taxon>Sphingobacteriia</taxon>
        <taxon>Sphingobacteriales</taxon>
        <taxon>Sphingobacteriaceae</taxon>
        <taxon>Mucilaginibacter</taxon>
    </lineage>
</organism>
<feature type="chain" id="PRO_5045714994" description="YCII-related domain-containing protein" evidence="2">
    <location>
        <begin position="20"/>
        <end position="153"/>
    </location>
</feature>
<dbReference type="PROSITE" id="PS51257">
    <property type="entry name" value="PROKAR_LIPOPROTEIN"/>
    <property type="match status" value="1"/>
</dbReference>
<sequence length="153" mass="16794">MLRLKLLLPLLFIGMACLAQTEKPVYDAALAQKLGADQYGMKKYVMAFLKEGPTKITDAKAGQELQMAHLRNIMKLAAEGKLVVAGPFMDDQPIRGIFIFNVESIEEAQKLTATDPAIKAGTLVMELHPFYCTAALMQVNAIHNSIEKKSVAD</sequence>
<gene>
    <name evidence="4" type="ORF">IDJ77_10030</name>
</gene>
<dbReference type="InterPro" id="IPR011008">
    <property type="entry name" value="Dimeric_a/b-barrel"/>
</dbReference>
<dbReference type="InterPro" id="IPR005545">
    <property type="entry name" value="YCII"/>
</dbReference>
<dbReference type="EMBL" id="JACWMY010000004">
    <property type="protein sequence ID" value="MBD1364146.1"/>
    <property type="molecule type" value="Genomic_DNA"/>
</dbReference>
<keyword evidence="2" id="KW-0732">Signal</keyword>
<dbReference type="RefSeq" id="WP_191188803.1">
    <property type="nucleotide sequence ID" value="NZ_JACWMY010000004.1"/>
</dbReference>
<evidence type="ECO:0000259" key="3">
    <source>
        <dbReference type="Pfam" id="PF03795"/>
    </source>
</evidence>
<feature type="signal peptide" evidence="2">
    <location>
        <begin position="1"/>
        <end position="19"/>
    </location>
</feature>
<reference evidence="4 5" key="1">
    <citation type="submission" date="2020-09" db="EMBL/GenBank/DDBJ databases">
        <title>Novel species of Mucilaginibacter isolated from a glacier on the Tibetan Plateau.</title>
        <authorList>
            <person name="Liu Q."/>
            <person name="Xin Y.-H."/>
        </authorList>
    </citation>
    <scope>NUCLEOTIDE SEQUENCE [LARGE SCALE GENOMIC DNA]</scope>
    <source>
        <strain evidence="4 5">ZT4R22</strain>
    </source>
</reference>
<accession>A0ABR7WPM9</accession>
<protein>
    <recommendedName>
        <fullName evidence="3">YCII-related domain-containing protein</fullName>
    </recommendedName>
</protein>
<name>A0ABR7WPM9_9SPHI</name>
<dbReference type="Gene3D" id="3.30.70.1060">
    <property type="entry name" value="Dimeric alpha+beta barrel"/>
    <property type="match status" value="1"/>
</dbReference>
<evidence type="ECO:0000313" key="5">
    <source>
        <dbReference type="Proteomes" id="UP000606600"/>
    </source>
</evidence>
<keyword evidence="5" id="KW-1185">Reference proteome</keyword>
<evidence type="ECO:0000256" key="1">
    <source>
        <dbReference type="ARBA" id="ARBA00007689"/>
    </source>
</evidence>
<dbReference type="Proteomes" id="UP000606600">
    <property type="component" value="Unassembled WGS sequence"/>
</dbReference>
<comment type="caution">
    <text evidence="4">The sequence shown here is derived from an EMBL/GenBank/DDBJ whole genome shotgun (WGS) entry which is preliminary data.</text>
</comment>